<dbReference type="AlphaFoldDB" id="A0A7C8MEI3"/>
<name>A0A7C8MEI3_9PLEO</name>
<sequence length="197" mass="20382">MLVKLSLTRLPVSGPIRSCTYENGPNQCEILAQQHEPSYCRSAKLFAYRGSASKKRAGTNCPNAPICVGAHVCTAQLEPMLSVVTPFACGSMTTVPTLSAAAGCFLLVAISSRGRAGGTRVPTIGVESAGSAPNVRAVGRSGIPRDILPYAKDGSTVQSPAEILSISDALSRAGVFLVALSLSPESIRSHSAPNRSA</sequence>
<dbReference type="EMBL" id="JAADJZ010000005">
    <property type="protein sequence ID" value="KAF2874981.1"/>
    <property type="molecule type" value="Genomic_DNA"/>
</dbReference>
<evidence type="ECO:0000313" key="1">
    <source>
        <dbReference type="EMBL" id="KAF2874981.1"/>
    </source>
</evidence>
<evidence type="ECO:0000313" key="2">
    <source>
        <dbReference type="Proteomes" id="UP000481861"/>
    </source>
</evidence>
<comment type="caution">
    <text evidence="1">The sequence shown here is derived from an EMBL/GenBank/DDBJ whole genome shotgun (WGS) entry which is preliminary data.</text>
</comment>
<keyword evidence="2" id="KW-1185">Reference proteome</keyword>
<reference evidence="1 2" key="1">
    <citation type="submission" date="2020-01" db="EMBL/GenBank/DDBJ databases">
        <authorList>
            <consortium name="DOE Joint Genome Institute"/>
            <person name="Haridas S."/>
            <person name="Albert R."/>
            <person name="Binder M."/>
            <person name="Bloem J."/>
            <person name="Labutti K."/>
            <person name="Salamov A."/>
            <person name="Andreopoulos B."/>
            <person name="Baker S.E."/>
            <person name="Barry K."/>
            <person name="Bills G."/>
            <person name="Bluhm B.H."/>
            <person name="Cannon C."/>
            <person name="Castanera R."/>
            <person name="Culley D.E."/>
            <person name="Daum C."/>
            <person name="Ezra D."/>
            <person name="Gonzalez J.B."/>
            <person name="Henrissat B."/>
            <person name="Kuo A."/>
            <person name="Liang C."/>
            <person name="Lipzen A."/>
            <person name="Lutzoni F."/>
            <person name="Magnuson J."/>
            <person name="Mondo S."/>
            <person name="Nolan M."/>
            <person name="Ohm R."/>
            <person name="Pangilinan J."/>
            <person name="Park H.-J.H."/>
            <person name="Ramirez L."/>
            <person name="Alfaro M."/>
            <person name="Sun H."/>
            <person name="Tritt A."/>
            <person name="Yoshinaga Y."/>
            <person name="Zwiers L.-H.L."/>
            <person name="Turgeon B.G."/>
            <person name="Goodwin S.B."/>
            <person name="Spatafora J.W."/>
            <person name="Crous P.W."/>
            <person name="Grigoriev I.V."/>
        </authorList>
    </citation>
    <scope>NUCLEOTIDE SEQUENCE [LARGE SCALE GENOMIC DNA]</scope>
    <source>
        <strain evidence="1 2">CBS 611.86</strain>
    </source>
</reference>
<proteinExistence type="predicted"/>
<dbReference type="Proteomes" id="UP000481861">
    <property type="component" value="Unassembled WGS sequence"/>
</dbReference>
<accession>A0A7C8MEI3</accession>
<protein>
    <submittedName>
        <fullName evidence="1">Uncharacterized protein</fullName>
    </submittedName>
</protein>
<organism evidence="1 2">
    <name type="scientific">Massariosphaeria phaeospora</name>
    <dbReference type="NCBI Taxonomy" id="100035"/>
    <lineage>
        <taxon>Eukaryota</taxon>
        <taxon>Fungi</taxon>
        <taxon>Dikarya</taxon>
        <taxon>Ascomycota</taxon>
        <taxon>Pezizomycotina</taxon>
        <taxon>Dothideomycetes</taxon>
        <taxon>Pleosporomycetidae</taxon>
        <taxon>Pleosporales</taxon>
        <taxon>Pleosporales incertae sedis</taxon>
        <taxon>Massariosphaeria</taxon>
    </lineage>
</organism>
<gene>
    <name evidence="1" type="ORF">BDV95DRAFT_304775</name>
</gene>